<dbReference type="KEGG" id="cbar:PATL70BA_2330"/>
<dbReference type="AlphaFoldDB" id="A0A3P7PDS6"/>
<dbReference type="PANTHER" id="PTHR38342">
    <property type="entry name" value="SLR5037 PROTEIN"/>
    <property type="match status" value="1"/>
</dbReference>
<keyword evidence="3" id="KW-1185">Reference proteome</keyword>
<dbReference type="CDD" id="cd14797">
    <property type="entry name" value="DUF302"/>
    <property type="match status" value="1"/>
</dbReference>
<evidence type="ECO:0000313" key="2">
    <source>
        <dbReference type="EMBL" id="VDN48223.1"/>
    </source>
</evidence>
<dbReference type="OrthoDB" id="9791067at2"/>
<dbReference type="EMBL" id="LR130778">
    <property type="protein sequence ID" value="VDN48223.1"/>
    <property type="molecule type" value="Genomic_DNA"/>
</dbReference>
<gene>
    <name evidence="2" type="ORF">PATL70BA_2330</name>
</gene>
<dbReference type="PANTHER" id="PTHR38342:SF1">
    <property type="entry name" value="SLR5037 PROTEIN"/>
    <property type="match status" value="1"/>
</dbReference>
<sequence length="129" mass="14566">MDIRYEVVTNLSKMEVRSKLEASLKEEGFGILWELNMKDKLQEKGIEFDRDFIVLEVCNPVAAKKVLDIDISAGYFLPCKMAIYEEKGNWVLGLIKPTDLIALQENPALIPLAKEVEEALILAISNVVK</sequence>
<dbReference type="Proteomes" id="UP000279029">
    <property type="component" value="Chromosome"/>
</dbReference>
<dbReference type="InterPro" id="IPR035923">
    <property type="entry name" value="TT1751-like_sf"/>
</dbReference>
<dbReference type="Pfam" id="PF03625">
    <property type="entry name" value="DUF302"/>
    <property type="match status" value="1"/>
</dbReference>
<evidence type="ECO:0000259" key="1">
    <source>
        <dbReference type="Pfam" id="PF03625"/>
    </source>
</evidence>
<reference evidence="2 3" key="1">
    <citation type="submission" date="2018-09" db="EMBL/GenBank/DDBJ databases">
        <authorList>
            <person name="Postec A."/>
        </authorList>
    </citation>
    <scope>NUCLEOTIDE SEQUENCE [LARGE SCALE GENOMIC DNA]</scope>
    <source>
        <strain evidence="2">70B-A</strain>
    </source>
</reference>
<dbReference type="Gene3D" id="3.30.310.70">
    <property type="entry name" value="TT1751-like domain"/>
    <property type="match status" value="1"/>
</dbReference>
<dbReference type="SUPFAM" id="SSF103247">
    <property type="entry name" value="TT1751-like"/>
    <property type="match status" value="1"/>
</dbReference>
<proteinExistence type="predicted"/>
<feature type="domain" description="DUF302" evidence="1">
    <location>
        <begin position="36"/>
        <end position="97"/>
    </location>
</feature>
<name>A0A3P7PDS6_9FIRM</name>
<dbReference type="RefSeq" id="WP_125137391.1">
    <property type="nucleotide sequence ID" value="NZ_LR130778.1"/>
</dbReference>
<dbReference type="InterPro" id="IPR016796">
    <property type="entry name" value="UCP021774"/>
</dbReference>
<evidence type="ECO:0000313" key="3">
    <source>
        <dbReference type="Proteomes" id="UP000279029"/>
    </source>
</evidence>
<dbReference type="InterPro" id="IPR005180">
    <property type="entry name" value="DUF302"/>
</dbReference>
<organism evidence="2 3">
    <name type="scientific">Petrocella atlantisensis</name>
    <dbReference type="NCBI Taxonomy" id="2173034"/>
    <lineage>
        <taxon>Bacteria</taxon>
        <taxon>Bacillati</taxon>
        <taxon>Bacillota</taxon>
        <taxon>Clostridia</taxon>
        <taxon>Lachnospirales</taxon>
        <taxon>Vallitaleaceae</taxon>
        <taxon>Petrocella</taxon>
    </lineage>
</organism>
<dbReference type="PIRSF" id="PIRSF021774">
    <property type="entry name" value="UCP021774"/>
    <property type="match status" value="1"/>
</dbReference>
<accession>A0A3P7PDS6</accession>
<protein>
    <recommendedName>
        <fullName evidence="1">DUF302 domain-containing protein</fullName>
    </recommendedName>
</protein>